<evidence type="ECO:0000259" key="2">
    <source>
        <dbReference type="Pfam" id="PF16130"/>
    </source>
</evidence>
<dbReference type="KEGG" id="fes:HER31_05500"/>
<sequence>MSMGLSAPTSATNQVNNQYVWEFLSGENWPIGYNQNTGKPDTLAWHYNDYSPEFFARINNALPEARVNEAFMTTDDGSNVTLTEEAEVFITFIHEGAGYKNAFGYFTFDKNNPPQTADEIDEIIAFPNLSFPHLANGHRVSLGVFPAGTSIGFFIAANGFSYYTGVKSNPVPYYYSLKHLNPDPTDELRQHNVLLFDQEVAEVIIGFEDLPRTWGDNDFNDAVFSVKTTPETAIDTSNIVVMPDVDDSDADGIADSEDQFPNDYQRAFSSYYPSDSDWVTLAFEDNWPNVGDYDMNDLVIRERLQTIYNADGAISGFKLAGFIDARGADFHNGFALRLMGIEPDTIASAALEVNGESFDKTTEADQTDAVITLWNDSHRFTQTNEPGKCQHFNTVKSCTQFDPVPFSLDVRLSETIDALPHSSFDFFLFRRDYRGREIHFADYPPTDLFDYSQLGRKDDTSDVASARYFRNSDNLPWALKIPTKWRYPQEYIDVIWAYPDYEVWVESSGSEATNWFTTSDLDSHFY</sequence>
<proteinExistence type="predicted"/>
<dbReference type="InterPro" id="IPR025193">
    <property type="entry name" value="DUF4114"/>
</dbReference>
<gene>
    <name evidence="3" type="ORF">HER31_05500</name>
</gene>
<dbReference type="NCBIfam" id="TIGR04456">
    <property type="entry name" value="LruC_dom"/>
    <property type="match status" value="1"/>
</dbReference>
<accession>A0A6H1UI88</accession>
<reference evidence="3 4" key="1">
    <citation type="submission" date="2020-04" db="EMBL/GenBank/DDBJ databases">
        <title>Ferrimonas sp. S7 isolated from sea water.</title>
        <authorList>
            <person name="Bae S.S."/>
            <person name="Baek K."/>
        </authorList>
    </citation>
    <scope>NUCLEOTIDE SEQUENCE [LARGE SCALE GENOMIC DNA]</scope>
    <source>
        <strain evidence="3 4">S7</strain>
    </source>
</reference>
<protein>
    <submittedName>
        <fullName evidence="3">LruC domain-containing protein</fullName>
    </submittedName>
</protein>
<dbReference type="Proteomes" id="UP000501602">
    <property type="component" value="Chromosome"/>
</dbReference>
<dbReference type="InterPro" id="IPR031025">
    <property type="entry name" value="LruC_dom"/>
</dbReference>
<dbReference type="AlphaFoldDB" id="A0A6H1UI88"/>
<dbReference type="EMBL" id="CP051180">
    <property type="protein sequence ID" value="QIZ78825.1"/>
    <property type="molecule type" value="Genomic_DNA"/>
</dbReference>
<feature type="domain" description="DUF4114" evidence="1">
    <location>
        <begin position="145"/>
        <end position="228"/>
    </location>
</feature>
<name>A0A6H1UI88_9GAMM</name>
<feature type="domain" description="DUF4842" evidence="2">
    <location>
        <begin position="313"/>
        <end position="516"/>
    </location>
</feature>
<evidence type="ECO:0000259" key="1">
    <source>
        <dbReference type="Pfam" id="PF13448"/>
    </source>
</evidence>
<dbReference type="InterPro" id="IPR032295">
    <property type="entry name" value="DUF4842"/>
</dbReference>
<organism evidence="3 4">
    <name type="scientific">Ferrimonas lipolytica</name>
    <dbReference type="NCBI Taxonomy" id="2724191"/>
    <lineage>
        <taxon>Bacteria</taxon>
        <taxon>Pseudomonadati</taxon>
        <taxon>Pseudomonadota</taxon>
        <taxon>Gammaproteobacteria</taxon>
        <taxon>Alteromonadales</taxon>
        <taxon>Ferrimonadaceae</taxon>
        <taxon>Ferrimonas</taxon>
    </lineage>
</organism>
<dbReference type="Pfam" id="PF16130">
    <property type="entry name" value="DUF4842"/>
    <property type="match status" value="1"/>
</dbReference>
<keyword evidence="4" id="KW-1185">Reference proteome</keyword>
<evidence type="ECO:0000313" key="3">
    <source>
        <dbReference type="EMBL" id="QIZ78825.1"/>
    </source>
</evidence>
<dbReference type="Pfam" id="PF13448">
    <property type="entry name" value="DUF4114"/>
    <property type="match status" value="1"/>
</dbReference>
<evidence type="ECO:0000313" key="4">
    <source>
        <dbReference type="Proteomes" id="UP000501602"/>
    </source>
</evidence>